<dbReference type="GO" id="GO:0034454">
    <property type="term" value="P:microtubule anchoring at centrosome"/>
    <property type="evidence" value="ECO:0007669"/>
    <property type="project" value="TreeGrafter"/>
</dbReference>
<evidence type="ECO:0000256" key="7">
    <source>
        <dbReference type="SAM" id="MobiDB-lite"/>
    </source>
</evidence>
<reference evidence="10" key="1">
    <citation type="submission" date="2023-03" db="UniProtKB">
        <authorList>
            <consortium name="WormBaseParasite"/>
        </authorList>
    </citation>
    <scope>IDENTIFICATION</scope>
</reference>
<evidence type="ECO:0000256" key="2">
    <source>
        <dbReference type="ARBA" id="ARBA00022490"/>
    </source>
</evidence>
<evidence type="ECO:0000256" key="6">
    <source>
        <dbReference type="SAM" id="Coils"/>
    </source>
</evidence>
<dbReference type="GO" id="GO:0005509">
    <property type="term" value="F:calcium ion binding"/>
    <property type="evidence" value="ECO:0007669"/>
    <property type="project" value="InterPro"/>
</dbReference>
<evidence type="ECO:0000256" key="1">
    <source>
        <dbReference type="ARBA" id="ARBA00004300"/>
    </source>
</evidence>
<comment type="subcellular location">
    <subcellularLocation>
        <location evidence="1">Cytoplasm</location>
        <location evidence="1">Cytoskeleton</location>
        <location evidence="1">Microtubule organizing center</location>
        <location evidence="1">Centrosome</location>
    </subcellularLocation>
</comment>
<keyword evidence="6" id="KW-0175">Coiled coil</keyword>
<evidence type="ECO:0000256" key="3">
    <source>
        <dbReference type="ARBA" id="ARBA00022553"/>
    </source>
</evidence>
<keyword evidence="2" id="KW-0963">Cytoplasm</keyword>
<protein>
    <submittedName>
        <fullName evidence="10">EF-hand domain-containing protein</fullName>
    </submittedName>
</protein>
<feature type="coiled-coil region" evidence="6">
    <location>
        <begin position="601"/>
        <end position="684"/>
    </location>
</feature>
<dbReference type="PANTHER" id="PTHR18905:SF13">
    <property type="entry name" value="NON-CENTROSOMAL MICROTUBULE ARRAY"/>
    <property type="match status" value="1"/>
</dbReference>
<dbReference type="GO" id="GO:0005813">
    <property type="term" value="C:centrosome"/>
    <property type="evidence" value="ECO:0007669"/>
    <property type="project" value="UniProtKB-SubCell"/>
</dbReference>
<dbReference type="PROSITE" id="PS50222">
    <property type="entry name" value="EF_HAND_2"/>
    <property type="match status" value="1"/>
</dbReference>
<dbReference type="InterPro" id="IPR011992">
    <property type="entry name" value="EF-hand-dom_pair"/>
</dbReference>
<dbReference type="Proteomes" id="UP000036681">
    <property type="component" value="Unplaced"/>
</dbReference>
<dbReference type="Gene3D" id="1.10.238.10">
    <property type="entry name" value="EF-hand"/>
    <property type="match status" value="1"/>
</dbReference>
<feature type="region of interest" description="Disordered" evidence="7">
    <location>
        <begin position="554"/>
        <end position="584"/>
    </location>
</feature>
<evidence type="ECO:0000256" key="4">
    <source>
        <dbReference type="ARBA" id="ARBA00022837"/>
    </source>
</evidence>
<dbReference type="PANTHER" id="PTHR18905">
    <property type="entry name" value="NINEIN"/>
    <property type="match status" value="1"/>
</dbReference>
<accession>A0A9J2PJD3</accession>
<evidence type="ECO:0000256" key="5">
    <source>
        <dbReference type="ARBA" id="ARBA00023212"/>
    </source>
</evidence>
<name>A0A9J2PJD3_ASCLU</name>
<keyword evidence="9" id="KW-1185">Reference proteome</keyword>
<evidence type="ECO:0000313" key="10">
    <source>
        <dbReference type="WBParaSite" id="ALUE_0001001201-mRNA-1"/>
    </source>
</evidence>
<keyword evidence="5" id="KW-0206">Cytoskeleton</keyword>
<keyword evidence="3" id="KW-0597">Phosphoprotein</keyword>
<keyword evidence="4" id="KW-0106">Calcium</keyword>
<evidence type="ECO:0000259" key="8">
    <source>
        <dbReference type="PROSITE" id="PS50222"/>
    </source>
</evidence>
<dbReference type="PROSITE" id="PS00018">
    <property type="entry name" value="EF_HAND_1"/>
    <property type="match status" value="1"/>
</dbReference>
<dbReference type="SUPFAM" id="SSF58113">
    <property type="entry name" value="Apolipoprotein A-I"/>
    <property type="match status" value="1"/>
</dbReference>
<evidence type="ECO:0000313" key="9">
    <source>
        <dbReference type="Proteomes" id="UP000036681"/>
    </source>
</evidence>
<dbReference type="WBParaSite" id="ALUE_0001001201-mRNA-1">
    <property type="protein sequence ID" value="ALUE_0001001201-mRNA-1"/>
    <property type="gene ID" value="ALUE_0001001201"/>
</dbReference>
<feature type="coiled-coil region" evidence="6">
    <location>
        <begin position="374"/>
        <end position="489"/>
    </location>
</feature>
<feature type="domain" description="EF-hand" evidence="8">
    <location>
        <begin position="174"/>
        <end position="209"/>
    </location>
</feature>
<sequence length="1006" mass="114584">LLAPLAFCSYEISFSTLCCLLAYKSSCTCHLSAYTELNFSSSDAFVKRMSVATLDDDNVHVKELNRLFLGCAREGQNYLDADGLHALCVKLNLAAFADGIVERVLCGFRVVDFQAFKDRFVQLLPEIIDVSSSSETIERNAEKTLAELGVEPGATLTRHKTRLLCENTPELNRLSVVDINAIFDRADTNGTGQITLNDFLSQYKLHKRLSQEVNFITDTFVPSVNLFESIDPSNSGTVDSQGLLEHWASCGISIEQGLTVLKQTGQPLEGAVNAMTLSGSLERQLSEFAAAPAASAVVRVALLSLHAFIDHLRCMVREGESRAEHLHKQLQLANQRRTLLIEELEHNQLSIEEGYEQRLRETEERYRSRVGQMEERFRIEKKELANELAQAEEELSRARQSESASRNRLQLVERQCNRLSDEARELAETVQQMEQLNRQLRTELSKTMQPRPMDDHAPAIMWRHRVELLLAHNKRLRDKIDELANSERKKHSSLRTVDPLYTRWTSAFRSQLLAIRKRRLARSNADTLSEMESEPESIFVRARKRRLLKVRERKRRHEKIGRPMPSCSSSSENAVAEKESDSLQKTMGERELRMLLEKGREEEMKKLKEEHRKEIVALKHSASKALADALNDQERQITQNFEKERRQFEVKLASEKNALERKFAEEKMNLINRLQEEFEQELSRLRSSLSPVTSEDSRNYRRQIEQLESSLRGQRNGYEKKMADLKEKYRNELNSFRSMLKPSDSSPSSFIALVEKYRVPLEALEGKEDNSITIAACSRLKVRLGNSEVLPTSTNRFLDETKTMSIEKTSVPQLATFPLQKTKLPLAPSGRCGRCEMVDGKLKQIHIALTTEGNPIESGIEDVGSSADSVIEEKAVLKSENKKLKGRLELAKERVTELRLFLSLHNNGALNDRYRGALGGSENSDIRRSRFLEGNIEGLRLGEYAEMVKHCERLEADNAILCARLTESRQLVKSIAASYSRQLDETTRLGDLVQRIYAPSERQTDT</sequence>
<dbReference type="InterPro" id="IPR002048">
    <property type="entry name" value="EF_hand_dom"/>
</dbReference>
<dbReference type="SUPFAM" id="SSF47473">
    <property type="entry name" value="EF-hand"/>
    <property type="match status" value="1"/>
</dbReference>
<proteinExistence type="predicted"/>
<feature type="coiled-coil region" evidence="6">
    <location>
        <begin position="867"/>
        <end position="894"/>
    </location>
</feature>
<organism evidence="9 10">
    <name type="scientific">Ascaris lumbricoides</name>
    <name type="common">Giant roundworm</name>
    <dbReference type="NCBI Taxonomy" id="6252"/>
    <lineage>
        <taxon>Eukaryota</taxon>
        <taxon>Metazoa</taxon>
        <taxon>Ecdysozoa</taxon>
        <taxon>Nematoda</taxon>
        <taxon>Chromadorea</taxon>
        <taxon>Rhabditida</taxon>
        <taxon>Spirurina</taxon>
        <taxon>Ascaridomorpha</taxon>
        <taxon>Ascaridoidea</taxon>
        <taxon>Ascarididae</taxon>
        <taxon>Ascaris</taxon>
    </lineage>
</organism>
<feature type="coiled-coil region" evidence="6">
    <location>
        <begin position="708"/>
        <end position="735"/>
    </location>
</feature>
<dbReference type="InterPro" id="IPR018247">
    <property type="entry name" value="EF_Hand_1_Ca_BS"/>
</dbReference>
<dbReference type="AlphaFoldDB" id="A0A9J2PJD3"/>
<feature type="compositionally biased region" description="Basic and acidic residues" evidence="7">
    <location>
        <begin position="575"/>
        <end position="584"/>
    </location>
</feature>